<dbReference type="GeneID" id="8626965"/>
<protein>
    <submittedName>
        <fullName evidence="2">Uncharacterized protein</fullName>
    </submittedName>
</protein>
<organism evidence="2 3">
    <name type="scientific">Dictyostelium discoideum</name>
    <name type="common">Social amoeba</name>
    <dbReference type="NCBI Taxonomy" id="44689"/>
    <lineage>
        <taxon>Eukaryota</taxon>
        <taxon>Amoebozoa</taxon>
        <taxon>Evosea</taxon>
        <taxon>Eumycetozoa</taxon>
        <taxon>Dictyostelia</taxon>
        <taxon>Dictyosteliales</taxon>
        <taxon>Dictyosteliaceae</taxon>
        <taxon>Dictyostelium</taxon>
    </lineage>
</organism>
<evidence type="ECO:0000256" key="1">
    <source>
        <dbReference type="SAM" id="SignalP"/>
    </source>
</evidence>
<evidence type="ECO:0000313" key="3">
    <source>
        <dbReference type="Proteomes" id="UP000002195"/>
    </source>
</evidence>
<name>Q54HZ9_DICDI</name>
<gene>
    <name evidence="2" type="ORF">DDB_G0289101</name>
</gene>
<dbReference type="RefSeq" id="XP_636406.1">
    <property type="nucleotide sequence ID" value="XM_631314.1"/>
</dbReference>
<dbReference type="Proteomes" id="UP000002195">
    <property type="component" value="Unassembled WGS sequence"/>
</dbReference>
<keyword evidence="3" id="KW-1185">Reference proteome</keyword>
<dbReference type="dictyBase" id="DDB_G0289101"/>
<accession>Q54HZ9</accession>
<dbReference type="EMBL" id="AAFI02000130">
    <property type="protein sequence ID" value="EAL62900.1"/>
    <property type="molecule type" value="Genomic_DNA"/>
</dbReference>
<feature type="signal peptide" evidence="1">
    <location>
        <begin position="1"/>
        <end position="25"/>
    </location>
</feature>
<dbReference type="InParanoid" id="Q54HZ9"/>
<sequence length="86" mass="9756">MQSIKKIDYLIFFLFLNLLISSTFGFVDCGILKCEGVEREVCENMGGRFYPYDPTVGACCSFCLSKDGLQLNAYTLEWISKSTFEP</sequence>
<dbReference type="AlphaFoldDB" id="Q54HZ9"/>
<dbReference type="VEuPathDB" id="AmoebaDB:DDB_G0289101"/>
<dbReference type="HOGENOM" id="CLU_2502641_0_0_1"/>
<evidence type="ECO:0000313" key="2">
    <source>
        <dbReference type="EMBL" id="EAL62900.1"/>
    </source>
</evidence>
<dbReference type="PaxDb" id="44689-DDB0188263"/>
<proteinExistence type="predicted"/>
<dbReference type="KEGG" id="ddi:DDB_G0289101"/>
<reference evidence="2 3" key="1">
    <citation type="journal article" date="2005" name="Nature">
        <title>The genome of the social amoeba Dictyostelium discoideum.</title>
        <authorList>
            <consortium name="The Dictyostelium discoideum Sequencing Consortium"/>
            <person name="Eichinger L."/>
            <person name="Pachebat J.A."/>
            <person name="Glockner G."/>
            <person name="Rajandream M.A."/>
            <person name="Sucgang R."/>
            <person name="Berriman M."/>
            <person name="Song J."/>
            <person name="Olsen R."/>
            <person name="Szafranski K."/>
            <person name="Xu Q."/>
            <person name="Tunggal B."/>
            <person name="Kummerfeld S."/>
            <person name="Madera M."/>
            <person name="Konfortov B.A."/>
            <person name="Rivero F."/>
            <person name="Bankier A.T."/>
            <person name="Lehmann R."/>
            <person name="Hamlin N."/>
            <person name="Davies R."/>
            <person name="Gaudet P."/>
            <person name="Fey P."/>
            <person name="Pilcher K."/>
            <person name="Chen G."/>
            <person name="Saunders D."/>
            <person name="Sodergren E."/>
            <person name="Davis P."/>
            <person name="Kerhornou A."/>
            <person name="Nie X."/>
            <person name="Hall N."/>
            <person name="Anjard C."/>
            <person name="Hemphill L."/>
            <person name="Bason N."/>
            <person name="Farbrother P."/>
            <person name="Desany B."/>
            <person name="Just E."/>
            <person name="Morio T."/>
            <person name="Rost R."/>
            <person name="Churcher C."/>
            <person name="Cooper J."/>
            <person name="Haydock S."/>
            <person name="van Driessche N."/>
            <person name="Cronin A."/>
            <person name="Goodhead I."/>
            <person name="Muzny D."/>
            <person name="Mourier T."/>
            <person name="Pain A."/>
            <person name="Lu M."/>
            <person name="Harper D."/>
            <person name="Lindsay R."/>
            <person name="Hauser H."/>
            <person name="James K."/>
            <person name="Quiles M."/>
            <person name="Madan Babu M."/>
            <person name="Saito T."/>
            <person name="Buchrieser C."/>
            <person name="Wardroper A."/>
            <person name="Felder M."/>
            <person name="Thangavelu M."/>
            <person name="Johnson D."/>
            <person name="Knights A."/>
            <person name="Loulseged H."/>
            <person name="Mungall K."/>
            <person name="Oliver K."/>
            <person name="Price C."/>
            <person name="Quail M.A."/>
            <person name="Urushihara H."/>
            <person name="Hernandez J."/>
            <person name="Rabbinowitsch E."/>
            <person name="Steffen D."/>
            <person name="Sanders M."/>
            <person name="Ma J."/>
            <person name="Kohara Y."/>
            <person name="Sharp S."/>
            <person name="Simmonds M."/>
            <person name="Spiegler S."/>
            <person name="Tivey A."/>
            <person name="Sugano S."/>
            <person name="White B."/>
            <person name="Walker D."/>
            <person name="Woodward J."/>
            <person name="Winckler T."/>
            <person name="Tanaka Y."/>
            <person name="Shaulsky G."/>
            <person name="Schleicher M."/>
            <person name="Weinstock G."/>
            <person name="Rosenthal A."/>
            <person name="Cox E.C."/>
            <person name="Chisholm R.L."/>
            <person name="Gibbs R."/>
            <person name="Loomis W.F."/>
            <person name="Platzer M."/>
            <person name="Kay R.R."/>
            <person name="Williams J."/>
            <person name="Dear P.H."/>
            <person name="Noegel A.A."/>
            <person name="Barrell B."/>
            <person name="Kuspa A."/>
        </authorList>
    </citation>
    <scope>NUCLEOTIDE SEQUENCE [LARGE SCALE GENOMIC DNA]</scope>
    <source>
        <strain evidence="2 3">AX4</strain>
    </source>
</reference>
<feature type="chain" id="PRO_5004249922" evidence="1">
    <location>
        <begin position="26"/>
        <end position="86"/>
    </location>
</feature>
<comment type="caution">
    <text evidence="2">The sequence shown here is derived from an EMBL/GenBank/DDBJ whole genome shotgun (WGS) entry which is preliminary data.</text>
</comment>
<keyword evidence="1" id="KW-0732">Signal</keyword>